<gene>
    <name evidence="6" type="ORF">ACFFGN_18510</name>
</gene>
<evidence type="ECO:0000256" key="3">
    <source>
        <dbReference type="ARBA" id="ARBA00022578"/>
    </source>
</evidence>
<dbReference type="InterPro" id="IPR001207">
    <property type="entry name" value="Transposase_mutator"/>
</dbReference>
<dbReference type="EMBL" id="JBHLTC010000021">
    <property type="protein sequence ID" value="MFC0626078.1"/>
    <property type="molecule type" value="Genomic_DNA"/>
</dbReference>
<comment type="similarity">
    <text evidence="2">Belongs to the transposase mutator family.</text>
</comment>
<organism evidence="6 7">
    <name type="scientific">Kribbella deserti</name>
    <dbReference type="NCBI Taxonomy" id="1926257"/>
    <lineage>
        <taxon>Bacteria</taxon>
        <taxon>Bacillati</taxon>
        <taxon>Actinomycetota</taxon>
        <taxon>Actinomycetes</taxon>
        <taxon>Propionibacteriales</taxon>
        <taxon>Kribbellaceae</taxon>
        <taxon>Kribbella</taxon>
    </lineage>
</organism>
<comment type="caution">
    <text evidence="6">The sequence shown here is derived from an EMBL/GenBank/DDBJ whole genome shotgun (WGS) entry which is preliminary data.</text>
</comment>
<accession>A0ABV6QN89</accession>
<evidence type="ECO:0000313" key="6">
    <source>
        <dbReference type="EMBL" id="MFC0626078.1"/>
    </source>
</evidence>
<dbReference type="Proteomes" id="UP001589890">
    <property type="component" value="Unassembled WGS sequence"/>
</dbReference>
<keyword evidence="7" id="KW-1185">Reference proteome</keyword>
<evidence type="ECO:0000313" key="7">
    <source>
        <dbReference type="Proteomes" id="UP001589890"/>
    </source>
</evidence>
<protein>
    <submittedName>
        <fullName evidence="6">Transposase</fullName>
    </submittedName>
</protein>
<proteinExistence type="inferred from homology"/>
<sequence>MIIKKRQRRLTGIDGLVISLSTKGLTHGEICTHLGGIYSAEAPKQTISTITDRFGNLAKTQTSPVGGYTYSVRQASAYRTYYPGLRPIRPQSIRYD</sequence>
<evidence type="ECO:0000256" key="2">
    <source>
        <dbReference type="ARBA" id="ARBA00010961"/>
    </source>
</evidence>
<evidence type="ECO:0000256" key="4">
    <source>
        <dbReference type="ARBA" id="ARBA00023125"/>
    </source>
</evidence>
<dbReference type="Pfam" id="PF00872">
    <property type="entry name" value="Transposase_mut"/>
    <property type="match status" value="1"/>
</dbReference>
<dbReference type="RefSeq" id="WP_380049165.1">
    <property type="nucleotide sequence ID" value="NZ_JBHLTC010000021.1"/>
</dbReference>
<keyword evidence="4" id="KW-0238">DNA-binding</keyword>
<evidence type="ECO:0000256" key="1">
    <source>
        <dbReference type="ARBA" id="ARBA00002190"/>
    </source>
</evidence>
<keyword evidence="3" id="KW-0815">Transposition</keyword>
<reference evidence="6 7" key="1">
    <citation type="submission" date="2024-09" db="EMBL/GenBank/DDBJ databases">
        <authorList>
            <person name="Sun Q."/>
            <person name="Mori K."/>
        </authorList>
    </citation>
    <scope>NUCLEOTIDE SEQUENCE [LARGE SCALE GENOMIC DNA]</scope>
    <source>
        <strain evidence="6 7">CGMCC 1.15906</strain>
    </source>
</reference>
<evidence type="ECO:0000256" key="5">
    <source>
        <dbReference type="ARBA" id="ARBA00023172"/>
    </source>
</evidence>
<comment type="function">
    <text evidence="1">Required for the transposition of the insertion element.</text>
</comment>
<name>A0ABV6QN89_9ACTN</name>
<keyword evidence="5" id="KW-0233">DNA recombination</keyword>